<evidence type="ECO:0000256" key="6">
    <source>
        <dbReference type="RuleBase" id="RU003983"/>
    </source>
</evidence>
<dbReference type="GO" id="GO:0004222">
    <property type="term" value="F:metalloendopeptidase activity"/>
    <property type="evidence" value="ECO:0007669"/>
    <property type="project" value="InterPro"/>
</dbReference>
<evidence type="ECO:0000256" key="1">
    <source>
        <dbReference type="ARBA" id="ARBA00022670"/>
    </source>
</evidence>
<evidence type="ECO:0000256" key="2">
    <source>
        <dbReference type="ARBA" id="ARBA00022723"/>
    </source>
</evidence>
<dbReference type="CDD" id="cd07331">
    <property type="entry name" value="M48C_Oma1_like"/>
    <property type="match status" value="1"/>
</dbReference>
<keyword evidence="2" id="KW-0479">Metal-binding</keyword>
<dbReference type="GO" id="GO:0046872">
    <property type="term" value="F:metal ion binding"/>
    <property type="evidence" value="ECO:0007669"/>
    <property type="project" value="UniProtKB-KW"/>
</dbReference>
<organism evidence="8 9">
    <name type="scientific">Apatococcus lobatus</name>
    <dbReference type="NCBI Taxonomy" id="904363"/>
    <lineage>
        <taxon>Eukaryota</taxon>
        <taxon>Viridiplantae</taxon>
        <taxon>Chlorophyta</taxon>
        <taxon>core chlorophytes</taxon>
        <taxon>Trebouxiophyceae</taxon>
        <taxon>Chlorellales</taxon>
        <taxon>Chlorellaceae</taxon>
        <taxon>Apatococcus</taxon>
    </lineage>
</organism>
<comment type="caution">
    <text evidence="8">The sequence shown here is derived from an EMBL/GenBank/DDBJ whole genome shotgun (WGS) entry which is preliminary data.</text>
</comment>
<evidence type="ECO:0000256" key="3">
    <source>
        <dbReference type="ARBA" id="ARBA00022801"/>
    </source>
</evidence>
<feature type="domain" description="Peptidase M48" evidence="7">
    <location>
        <begin position="111"/>
        <end position="270"/>
    </location>
</feature>
<dbReference type="InterPro" id="IPR001915">
    <property type="entry name" value="Peptidase_M48"/>
</dbReference>
<evidence type="ECO:0000313" key="9">
    <source>
        <dbReference type="Proteomes" id="UP001438707"/>
    </source>
</evidence>
<keyword evidence="4 6" id="KW-0862">Zinc</keyword>
<keyword evidence="1 6" id="KW-0645">Protease</keyword>
<name>A0AAW1QNQ2_9CHLO</name>
<dbReference type="GO" id="GO:0016020">
    <property type="term" value="C:membrane"/>
    <property type="evidence" value="ECO:0007669"/>
    <property type="project" value="TreeGrafter"/>
</dbReference>
<dbReference type="PANTHER" id="PTHR22726:SF1">
    <property type="entry name" value="METALLOENDOPEPTIDASE OMA1, MITOCHONDRIAL"/>
    <property type="match status" value="1"/>
</dbReference>
<dbReference type="Gene3D" id="3.30.2010.10">
    <property type="entry name" value="Metalloproteases ('zincins'), catalytic domain"/>
    <property type="match status" value="1"/>
</dbReference>
<keyword evidence="3 6" id="KW-0378">Hydrolase</keyword>
<comment type="similarity">
    <text evidence="6">Belongs to the peptidase M48 family.</text>
</comment>
<dbReference type="Pfam" id="PF01435">
    <property type="entry name" value="Peptidase_M48"/>
    <property type="match status" value="1"/>
</dbReference>
<dbReference type="GO" id="GO:0051603">
    <property type="term" value="P:proteolysis involved in protein catabolic process"/>
    <property type="evidence" value="ECO:0007669"/>
    <property type="project" value="TreeGrafter"/>
</dbReference>
<dbReference type="InterPro" id="IPR051156">
    <property type="entry name" value="Mito/Outer_Membr_Metalloprot"/>
</dbReference>
<evidence type="ECO:0000259" key="7">
    <source>
        <dbReference type="Pfam" id="PF01435"/>
    </source>
</evidence>
<sequence>MFSSLRRGKKLYKPLQSLLDPSRGFFSNRGGYQHFGAPKGPKKRWFPSQGTVICIGVAGGATFEKTTRDANKQGALYPQHARECERVRGIGLKIANVAANGKGGGFLDHMKGIKWEYAVIRSEEPDAFVAPGGKVVVYTGLLDMVGGNDDQLAAVLAHEAGHTLARHVGEKLTLRSFSILAFFLIYAATGFPIPDGLLAGAIELPNSRKLESEADAIGLKLAAQACYNPDSAVQVFEKFNQIEKKFGADRIPGFLRTHPMNDARIAAIQKNLPAAHELYEASGCRQKESVFRAAFGQQWSSRRDDSGFF</sequence>
<gene>
    <name evidence="8" type="ORF">WJX74_001067</name>
</gene>
<keyword evidence="9" id="KW-1185">Reference proteome</keyword>
<reference evidence="8 9" key="1">
    <citation type="journal article" date="2024" name="Nat. Commun.">
        <title>Phylogenomics reveals the evolutionary origins of lichenization in chlorophyte algae.</title>
        <authorList>
            <person name="Puginier C."/>
            <person name="Libourel C."/>
            <person name="Otte J."/>
            <person name="Skaloud P."/>
            <person name="Haon M."/>
            <person name="Grisel S."/>
            <person name="Petersen M."/>
            <person name="Berrin J.G."/>
            <person name="Delaux P.M."/>
            <person name="Dal Grande F."/>
            <person name="Keller J."/>
        </authorList>
    </citation>
    <scope>NUCLEOTIDE SEQUENCE [LARGE SCALE GENOMIC DNA]</scope>
    <source>
        <strain evidence="8 9">SAG 2145</strain>
    </source>
</reference>
<dbReference type="Proteomes" id="UP001438707">
    <property type="component" value="Unassembled WGS sequence"/>
</dbReference>
<keyword evidence="5 6" id="KW-0482">Metalloprotease</keyword>
<proteinExistence type="inferred from homology"/>
<dbReference type="EMBL" id="JALJOS010000029">
    <property type="protein sequence ID" value="KAK9822887.1"/>
    <property type="molecule type" value="Genomic_DNA"/>
</dbReference>
<protein>
    <recommendedName>
        <fullName evidence="7">Peptidase M48 domain-containing protein</fullName>
    </recommendedName>
</protein>
<evidence type="ECO:0000256" key="4">
    <source>
        <dbReference type="ARBA" id="ARBA00022833"/>
    </source>
</evidence>
<evidence type="ECO:0000313" key="8">
    <source>
        <dbReference type="EMBL" id="KAK9822887.1"/>
    </source>
</evidence>
<accession>A0AAW1QNQ2</accession>
<comment type="cofactor">
    <cofactor evidence="6">
        <name>Zn(2+)</name>
        <dbReference type="ChEBI" id="CHEBI:29105"/>
    </cofactor>
    <text evidence="6">Binds 1 zinc ion per subunit.</text>
</comment>
<evidence type="ECO:0000256" key="5">
    <source>
        <dbReference type="ARBA" id="ARBA00023049"/>
    </source>
</evidence>
<dbReference type="AlphaFoldDB" id="A0AAW1QNQ2"/>
<dbReference type="PANTHER" id="PTHR22726">
    <property type="entry name" value="METALLOENDOPEPTIDASE OMA1"/>
    <property type="match status" value="1"/>
</dbReference>